<accession>A0A167XBE9</accession>
<feature type="region of interest" description="Disordered" evidence="9">
    <location>
        <begin position="159"/>
        <end position="430"/>
    </location>
</feature>
<dbReference type="GO" id="GO:0005771">
    <property type="term" value="C:multivesicular body"/>
    <property type="evidence" value="ECO:0007669"/>
    <property type="project" value="TreeGrafter"/>
</dbReference>
<keyword evidence="5" id="KW-0963">Cytoplasm</keyword>
<dbReference type="Pfam" id="PF18097">
    <property type="entry name" value="Vta1_C"/>
    <property type="match status" value="1"/>
</dbReference>
<keyword evidence="13" id="KW-1185">Reference proteome</keyword>
<dbReference type="GO" id="GO:0010008">
    <property type="term" value="C:endosome membrane"/>
    <property type="evidence" value="ECO:0007669"/>
    <property type="project" value="UniProtKB-SubCell"/>
</dbReference>
<evidence type="ECO:0000256" key="3">
    <source>
        <dbReference type="ARBA" id="ARBA00007895"/>
    </source>
</evidence>
<comment type="subcellular location">
    <subcellularLocation>
        <location evidence="2">Cytoplasm</location>
    </subcellularLocation>
    <subcellularLocation>
        <location evidence="1">Endosome membrane</location>
        <topology evidence="1">Peripheral membrane protein</topology>
    </subcellularLocation>
</comment>
<feature type="compositionally biased region" description="Pro residues" evidence="9">
    <location>
        <begin position="317"/>
        <end position="328"/>
    </location>
</feature>
<proteinExistence type="inferred from homology"/>
<evidence type="ECO:0000256" key="8">
    <source>
        <dbReference type="ARBA" id="ARBA00023136"/>
    </source>
</evidence>
<dbReference type="PANTHER" id="PTHR46009:SF1">
    <property type="entry name" value="VACUOLAR PROTEIN SORTING-ASSOCIATED PROTEIN VTA1 HOMOLOG"/>
    <property type="match status" value="1"/>
</dbReference>
<evidence type="ECO:0000256" key="1">
    <source>
        <dbReference type="ARBA" id="ARBA00004481"/>
    </source>
</evidence>
<gene>
    <name evidence="12" type="ORF">AAP_04219</name>
</gene>
<comment type="similarity">
    <text evidence="3">Belongs to the VTA1 family.</text>
</comment>
<evidence type="ECO:0000256" key="7">
    <source>
        <dbReference type="ARBA" id="ARBA00022927"/>
    </source>
</evidence>
<evidence type="ECO:0008006" key="14">
    <source>
        <dbReference type="Google" id="ProtNLM"/>
    </source>
</evidence>
<dbReference type="VEuPathDB" id="FungiDB:AAP_04219"/>
<dbReference type="GO" id="GO:0015031">
    <property type="term" value="P:protein transport"/>
    <property type="evidence" value="ECO:0007669"/>
    <property type="project" value="UniProtKB-KW"/>
</dbReference>
<organism evidence="12 13">
    <name type="scientific">Ascosphaera apis ARSEF 7405</name>
    <dbReference type="NCBI Taxonomy" id="392613"/>
    <lineage>
        <taxon>Eukaryota</taxon>
        <taxon>Fungi</taxon>
        <taxon>Dikarya</taxon>
        <taxon>Ascomycota</taxon>
        <taxon>Pezizomycotina</taxon>
        <taxon>Eurotiomycetes</taxon>
        <taxon>Eurotiomycetidae</taxon>
        <taxon>Onygenales</taxon>
        <taxon>Ascosphaeraceae</taxon>
        <taxon>Ascosphaera</taxon>
    </lineage>
</organism>
<feature type="compositionally biased region" description="Polar residues" evidence="9">
    <location>
        <begin position="266"/>
        <end position="279"/>
    </location>
</feature>
<evidence type="ECO:0000256" key="4">
    <source>
        <dbReference type="ARBA" id="ARBA00022448"/>
    </source>
</evidence>
<sequence length="466" mass="50011">MPPAIPQGLKQADISRFATRASQLLSFKPVISYWCNYYILEQILARKLHTQNEECLKYTTALMDELETFKAENSANDAVTDDVASQAYVEQFAFETFQRGENAMRADKATLQTADTLQAAATFFELLQIWGKLEPEIAQKIKFAKYHALRIAKALKAGEDPNLTNPKLEDETQEDPLNEGDPDVQAITQESHQATVEDMPEEEERDDQHEGSAMGKLPDTTSNDGDTKLPSPPVQLPGVMDLDAPHPQQRKPSAGTIPDLPAAPSEFNSPASSMVNSPSMRDEDNKTLPHTGMPSVVNPLNSNTTEKFNQTQNTFGTPPPTSLTPPNVPSAGSLKGVPPHVQPHTARTSSPLAQPPADQSSISPSSAAPIDPAVPVSSIPRPSISATSGIPGPATGAAALLSASPARSPIPPASMPSGPPETMDVDDTHIQDAQKHARWAVSALQFDDVPTAIKELKIALGHLGVQ</sequence>
<evidence type="ECO:0000256" key="9">
    <source>
        <dbReference type="SAM" id="MobiDB-lite"/>
    </source>
</evidence>
<dbReference type="GO" id="GO:0032511">
    <property type="term" value="P:late endosome to vacuole transport via multivesicular body sorting pathway"/>
    <property type="evidence" value="ECO:0007669"/>
    <property type="project" value="InterPro"/>
</dbReference>
<dbReference type="Gene3D" id="1.25.40.270">
    <property type="entry name" value="Vacuolar protein sorting-associated protein vta1"/>
    <property type="match status" value="1"/>
</dbReference>
<dbReference type="InterPro" id="IPR023175">
    <property type="entry name" value="Vta1/CALS_N_sf"/>
</dbReference>
<feature type="compositionally biased region" description="Polar residues" evidence="9">
    <location>
        <begin position="298"/>
        <end position="313"/>
    </location>
</feature>
<evidence type="ECO:0000256" key="2">
    <source>
        <dbReference type="ARBA" id="ARBA00004496"/>
    </source>
</evidence>
<dbReference type="Proteomes" id="UP000242877">
    <property type="component" value="Unassembled WGS sequence"/>
</dbReference>
<dbReference type="EMBL" id="AZGZ01000019">
    <property type="protein sequence ID" value="KZZ89868.1"/>
    <property type="molecule type" value="Genomic_DNA"/>
</dbReference>
<dbReference type="Gene3D" id="1.20.5.420">
    <property type="entry name" value="Immunoglobulin FC, subunit C"/>
    <property type="match status" value="1"/>
</dbReference>
<keyword evidence="8" id="KW-0472">Membrane</keyword>
<keyword evidence="4" id="KW-0813">Transport</keyword>
<evidence type="ECO:0000259" key="10">
    <source>
        <dbReference type="Pfam" id="PF04652"/>
    </source>
</evidence>
<dbReference type="InterPro" id="IPR041212">
    <property type="entry name" value="Vta1_C"/>
</dbReference>
<evidence type="ECO:0000256" key="6">
    <source>
        <dbReference type="ARBA" id="ARBA00022753"/>
    </source>
</evidence>
<keyword evidence="7" id="KW-0653">Protein transport</keyword>
<dbReference type="InterPro" id="IPR044538">
    <property type="entry name" value="Vta1-like"/>
</dbReference>
<evidence type="ECO:0000256" key="5">
    <source>
        <dbReference type="ARBA" id="ARBA00022490"/>
    </source>
</evidence>
<dbReference type="OrthoDB" id="391137at2759"/>
<protein>
    <recommendedName>
        <fullName evidence="14">Vacuolar protein sorting-associated protein VTA1</fullName>
    </recommendedName>
</protein>
<feature type="compositionally biased region" description="Acidic residues" evidence="9">
    <location>
        <begin position="171"/>
        <end position="182"/>
    </location>
</feature>
<dbReference type="AlphaFoldDB" id="A0A167XBE9"/>
<comment type="caution">
    <text evidence="12">The sequence shown here is derived from an EMBL/GenBank/DDBJ whole genome shotgun (WGS) entry which is preliminary data.</text>
</comment>
<evidence type="ECO:0000313" key="12">
    <source>
        <dbReference type="EMBL" id="KZZ89868.1"/>
    </source>
</evidence>
<feature type="domain" description="Vta1 C-terminal" evidence="11">
    <location>
        <begin position="429"/>
        <end position="460"/>
    </location>
</feature>
<evidence type="ECO:0000259" key="11">
    <source>
        <dbReference type="Pfam" id="PF18097"/>
    </source>
</evidence>
<dbReference type="PANTHER" id="PTHR46009">
    <property type="entry name" value="VACUOLAR PROTEIN SORTING-ASSOCIATED PROTEIN VTA1 HOMOLOG"/>
    <property type="match status" value="1"/>
</dbReference>
<reference evidence="12 13" key="1">
    <citation type="journal article" date="2016" name="Genome Biol. Evol.">
        <title>Divergent and convergent evolution of fungal pathogenicity.</title>
        <authorList>
            <person name="Shang Y."/>
            <person name="Xiao G."/>
            <person name="Zheng P."/>
            <person name="Cen K."/>
            <person name="Zhan S."/>
            <person name="Wang C."/>
        </authorList>
    </citation>
    <scope>NUCLEOTIDE SEQUENCE [LARGE SCALE GENOMIC DNA]</scope>
    <source>
        <strain evidence="12 13">ARSEF 7405</strain>
    </source>
</reference>
<feature type="domain" description="Vta1/callose synthase N-terminal" evidence="10">
    <location>
        <begin position="13"/>
        <end position="156"/>
    </location>
</feature>
<feature type="compositionally biased region" description="Low complexity" evidence="9">
    <location>
        <begin position="355"/>
        <end position="407"/>
    </location>
</feature>
<dbReference type="InterPro" id="IPR039431">
    <property type="entry name" value="Vta1/CALS_N"/>
</dbReference>
<keyword evidence="6" id="KW-0967">Endosome</keyword>
<dbReference type="Pfam" id="PF04652">
    <property type="entry name" value="Vta1"/>
    <property type="match status" value="1"/>
</dbReference>
<evidence type="ECO:0000313" key="13">
    <source>
        <dbReference type="Proteomes" id="UP000242877"/>
    </source>
</evidence>
<feature type="compositionally biased region" description="Pro residues" evidence="9">
    <location>
        <begin position="408"/>
        <end position="419"/>
    </location>
</feature>
<name>A0A167XBE9_9EURO</name>